<feature type="domain" description="Nucleolar protein 4 helical" evidence="2">
    <location>
        <begin position="34"/>
        <end position="126"/>
    </location>
</feature>
<sequence>SEKKYEQLRPATEWTPYQSDQQPLSLSKSDSQRRMFVRLFVDENLDRIVPISKQPKEKIQAIIDACARQFPEFAERTRKRIRTYLKSCRRNKRTRDSNGWENSRPTPPHLTSIQAEQILATACENEAQNAKRMRLGLEPVSQPNPLTPQPLVSQSQLNTDKPPNIVESSMNMNPSGNSSALAKALERPIGDTKGINGANIFQNSYQNSYQKVSSISTSGIHNQQSVSVLLPSSVSNPSSNNASQVVGSSTTDVTATNSTAIQMIPNGPTDLSLKGTASKSNSLRPSLNAVEVAAVRQLITGYRESAAFLLRSADELENLLVHQQNP</sequence>
<feature type="region of interest" description="Disordered" evidence="1">
    <location>
        <begin position="1"/>
        <end position="29"/>
    </location>
</feature>
<dbReference type="OrthoDB" id="6371073at2759"/>
<feature type="compositionally biased region" description="Polar residues" evidence="1">
    <location>
        <begin position="15"/>
        <end position="29"/>
    </location>
</feature>
<dbReference type="AlphaFoldDB" id="A0A5N5TAD6"/>
<evidence type="ECO:0000256" key="1">
    <source>
        <dbReference type="SAM" id="MobiDB-lite"/>
    </source>
</evidence>
<feature type="non-terminal residue" evidence="3">
    <location>
        <position position="1"/>
    </location>
</feature>
<dbReference type="Proteomes" id="UP000326759">
    <property type="component" value="Unassembled WGS sequence"/>
</dbReference>
<evidence type="ECO:0000259" key="2">
    <source>
        <dbReference type="Pfam" id="PF23079"/>
    </source>
</evidence>
<feature type="compositionally biased region" description="Polar residues" evidence="1">
    <location>
        <begin position="150"/>
        <end position="161"/>
    </location>
</feature>
<feature type="region of interest" description="Disordered" evidence="1">
    <location>
        <begin position="232"/>
        <end position="251"/>
    </location>
</feature>
<reference evidence="3 4" key="1">
    <citation type="journal article" date="2019" name="PLoS Biol.">
        <title>Sex chromosomes control vertical transmission of feminizing Wolbachia symbionts in an isopod.</title>
        <authorList>
            <person name="Becking T."/>
            <person name="Chebbi M.A."/>
            <person name="Giraud I."/>
            <person name="Moumen B."/>
            <person name="Laverre T."/>
            <person name="Caubet Y."/>
            <person name="Peccoud J."/>
            <person name="Gilbert C."/>
            <person name="Cordaux R."/>
        </authorList>
    </citation>
    <scope>NUCLEOTIDE SEQUENCE [LARGE SCALE GENOMIC DNA]</scope>
    <source>
        <strain evidence="3">ANa2</strain>
        <tissue evidence="3">Whole body excluding digestive tract and cuticle</tissue>
    </source>
</reference>
<gene>
    <name evidence="3" type="primary">Nol4l</name>
    <name evidence="3" type="ORF">Anas_10296</name>
</gene>
<feature type="compositionally biased region" description="Low complexity" evidence="1">
    <location>
        <begin position="232"/>
        <end position="246"/>
    </location>
</feature>
<dbReference type="EMBL" id="SEYY01005131">
    <property type="protein sequence ID" value="KAB7503442.1"/>
    <property type="molecule type" value="Genomic_DNA"/>
</dbReference>
<dbReference type="InterPro" id="IPR039788">
    <property type="entry name" value="NOL4/NOL4L"/>
</dbReference>
<organism evidence="3 4">
    <name type="scientific">Armadillidium nasatum</name>
    <dbReference type="NCBI Taxonomy" id="96803"/>
    <lineage>
        <taxon>Eukaryota</taxon>
        <taxon>Metazoa</taxon>
        <taxon>Ecdysozoa</taxon>
        <taxon>Arthropoda</taxon>
        <taxon>Crustacea</taxon>
        <taxon>Multicrustacea</taxon>
        <taxon>Malacostraca</taxon>
        <taxon>Eumalacostraca</taxon>
        <taxon>Peracarida</taxon>
        <taxon>Isopoda</taxon>
        <taxon>Oniscidea</taxon>
        <taxon>Crinocheta</taxon>
        <taxon>Armadillidiidae</taxon>
        <taxon>Armadillidium</taxon>
    </lineage>
</organism>
<evidence type="ECO:0000313" key="4">
    <source>
        <dbReference type="Proteomes" id="UP000326759"/>
    </source>
</evidence>
<name>A0A5N5TAD6_9CRUS</name>
<evidence type="ECO:0000313" key="3">
    <source>
        <dbReference type="EMBL" id="KAB7503442.1"/>
    </source>
</evidence>
<protein>
    <submittedName>
        <fullName evidence="3">Nucleolar protein 4-like</fullName>
    </submittedName>
</protein>
<dbReference type="InterPro" id="IPR056549">
    <property type="entry name" value="HTH_NOL4"/>
</dbReference>
<comment type="caution">
    <text evidence="3">The sequence shown here is derived from an EMBL/GenBank/DDBJ whole genome shotgun (WGS) entry which is preliminary data.</text>
</comment>
<keyword evidence="4" id="KW-1185">Reference proteome</keyword>
<feature type="region of interest" description="Disordered" evidence="1">
    <location>
        <begin position="138"/>
        <end position="161"/>
    </location>
</feature>
<dbReference type="PANTHER" id="PTHR12449:SF22">
    <property type="entry name" value="NUCLEOLAR PROTEIN 4"/>
    <property type="match status" value="1"/>
</dbReference>
<dbReference type="Pfam" id="PF23079">
    <property type="entry name" value="HTH_NOL4_2nd"/>
    <property type="match status" value="1"/>
</dbReference>
<proteinExistence type="predicted"/>
<accession>A0A5N5TAD6</accession>
<dbReference type="PANTHER" id="PTHR12449">
    <property type="entry name" value="DEATH DOMAIN-CONTAINING PROTEIN"/>
    <property type="match status" value="1"/>
</dbReference>
<feature type="region of interest" description="Disordered" evidence="1">
    <location>
        <begin position="262"/>
        <end position="282"/>
    </location>
</feature>